<keyword evidence="3" id="KW-0804">Transcription</keyword>
<sequence>MTLDTPSPGPADPLTPYLQVADALRSRIMHGDLAPGDKLPSQSLLTKA</sequence>
<keyword evidence="1" id="KW-0805">Transcription regulation</keyword>
<feature type="domain" description="HTH gntR-type" evidence="5">
    <location>
        <begin position="16"/>
        <end position="45"/>
    </location>
</feature>
<comment type="caution">
    <text evidence="6">The sequence shown here is derived from an EMBL/GenBank/DDBJ whole genome shotgun (WGS) entry which is preliminary data.</text>
</comment>
<evidence type="ECO:0000313" key="6">
    <source>
        <dbReference type="EMBL" id="MBB4936815.1"/>
    </source>
</evidence>
<dbReference type="GO" id="GO:0003700">
    <property type="term" value="F:DNA-binding transcription factor activity"/>
    <property type="evidence" value="ECO:0007669"/>
    <property type="project" value="InterPro"/>
</dbReference>
<evidence type="ECO:0000259" key="5">
    <source>
        <dbReference type="Pfam" id="PF00392"/>
    </source>
</evidence>
<dbReference type="GO" id="GO:0003677">
    <property type="term" value="F:DNA binding"/>
    <property type="evidence" value="ECO:0007669"/>
    <property type="project" value="UniProtKB-KW"/>
</dbReference>
<dbReference type="InterPro" id="IPR036390">
    <property type="entry name" value="WH_DNA-bd_sf"/>
</dbReference>
<dbReference type="Pfam" id="PF00392">
    <property type="entry name" value="GntR"/>
    <property type="match status" value="1"/>
</dbReference>
<keyword evidence="7" id="KW-1185">Reference proteome</keyword>
<dbReference type="SUPFAM" id="SSF46785">
    <property type="entry name" value="Winged helix' DNA-binding domain"/>
    <property type="match status" value="1"/>
</dbReference>
<protein>
    <submittedName>
        <fullName evidence="6">DNA-binding GntR family transcriptional regulator</fullName>
    </submittedName>
</protein>
<gene>
    <name evidence="6" type="ORF">FHR32_001120</name>
</gene>
<name>A0A7W7RRD5_9ACTN</name>
<dbReference type="RefSeq" id="WP_184753297.1">
    <property type="nucleotide sequence ID" value="NZ_BAABEK010000069.1"/>
</dbReference>
<dbReference type="Gene3D" id="1.10.10.10">
    <property type="entry name" value="Winged helix-like DNA-binding domain superfamily/Winged helix DNA-binding domain"/>
    <property type="match status" value="1"/>
</dbReference>
<organism evidence="6 7">
    <name type="scientific">Streptosporangium album</name>
    <dbReference type="NCBI Taxonomy" id="47479"/>
    <lineage>
        <taxon>Bacteria</taxon>
        <taxon>Bacillati</taxon>
        <taxon>Actinomycetota</taxon>
        <taxon>Actinomycetes</taxon>
        <taxon>Streptosporangiales</taxon>
        <taxon>Streptosporangiaceae</taxon>
        <taxon>Streptosporangium</taxon>
    </lineage>
</organism>
<evidence type="ECO:0000256" key="4">
    <source>
        <dbReference type="SAM" id="MobiDB-lite"/>
    </source>
</evidence>
<dbReference type="InterPro" id="IPR000524">
    <property type="entry name" value="Tscrpt_reg_HTH_GntR"/>
</dbReference>
<dbReference type="EMBL" id="JACHJU010000001">
    <property type="protein sequence ID" value="MBB4936815.1"/>
    <property type="molecule type" value="Genomic_DNA"/>
</dbReference>
<evidence type="ECO:0000256" key="1">
    <source>
        <dbReference type="ARBA" id="ARBA00023015"/>
    </source>
</evidence>
<feature type="region of interest" description="Disordered" evidence="4">
    <location>
        <begin position="29"/>
        <end position="48"/>
    </location>
</feature>
<accession>A0A7W7RRD5</accession>
<dbReference type="InterPro" id="IPR036388">
    <property type="entry name" value="WH-like_DNA-bd_sf"/>
</dbReference>
<evidence type="ECO:0000313" key="7">
    <source>
        <dbReference type="Proteomes" id="UP000534286"/>
    </source>
</evidence>
<dbReference type="AlphaFoldDB" id="A0A7W7RRD5"/>
<reference evidence="6 7" key="1">
    <citation type="submission" date="2020-08" db="EMBL/GenBank/DDBJ databases">
        <title>Sequencing the genomes of 1000 actinobacteria strains.</title>
        <authorList>
            <person name="Klenk H.-P."/>
        </authorList>
    </citation>
    <scope>NUCLEOTIDE SEQUENCE [LARGE SCALE GENOMIC DNA]</scope>
    <source>
        <strain evidence="6 7">DSM 43023</strain>
    </source>
</reference>
<evidence type="ECO:0000256" key="2">
    <source>
        <dbReference type="ARBA" id="ARBA00023125"/>
    </source>
</evidence>
<proteinExistence type="predicted"/>
<dbReference type="Proteomes" id="UP000534286">
    <property type="component" value="Unassembled WGS sequence"/>
</dbReference>
<evidence type="ECO:0000256" key="3">
    <source>
        <dbReference type="ARBA" id="ARBA00023163"/>
    </source>
</evidence>
<keyword evidence="2 6" id="KW-0238">DNA-binding</keyword>